<organism evidence="2 3">
    <name type="scientific">Corynebacterium sphenisci DSM 44792</name>
    <dbReference type="NCBI Taxonomy" id="1437874"/>
    <lineage>
        <taxon>Bacteria</taxon>
        <taxon>Bacillati</taxon>
        <taxon>Actinomycetota</taxon>
        <taxon>Actinomycetes</taxon>
        <taxon>Mycobacteriales</taxon>
        <taxon>Corynebacteriaceae</taxon>
        <taxon>Corynebacterium</taxon>
    </lineage>
</organism>
<proteinExistence type="predicted"/>
<keyword evidence="1" id="KW-0732">Signal</keyword>
<dbReference type="InterPro" id="IPR006311">
    <property type="entry name" value="TAT_signal"/>
</dbReference>
<accession>A0A1L7CWZ4</accession>
<evidence type="ECO:0000313" key="3">
    <source>
        <dbReference type="Proteomes" id="UP000185469"/>
    </source>
</evidence>
<dbReference type="KEGG" id="csph:CSPHI_03870"/>
<reference evidence="2 3" key="1">
    <citation type="submission" date="2014-08" db="EMBL/GenBank/DDBJ databases">
        <title>Complete genome sequence of Corynebacterium sphenisci CECT 5990(T) (=DSM 44792(T)), isolated from healthy wild penguins.</title>
        <authorList>
            <person name="Ruckert C."/>
            <person name="Albersmeier A."/>
            <person name="Winkler A."/>
            <person name="Kalinowski J."/>
        </authorList>
    </citation>
    <scope>NUCLEOTIDE SEQUENCE [LARGE SCALE GENOMIC DNA]</scope>
    <source>
        <strain evidence="2 3">DSM 44792</strain>
    </source>
</reference>
<dbReference type="STRING" id="1437874.CSPHI_03870"/>
<sequence length="232" mass="23486">MAITRRTILRRTAAALGAAALLTGAAPVAGAAPSVPEMPAAPFDQFGRPTPEFEARARAIIESEAMPEEIGELLGKGLDFLAGTGEPGIDIPENGPAISQFYLPTAAEKCINGEGRSIGLATAVPGPAALPLPGIGAEQTGFIFTGLGTGGVAEEQNTEMKVHWLNVANAKYGSTPLTYTGINADGPGTVNGTADTGKGLVLAVLEGGFTADEEVGPVDCNYTPTVAVIKVG</sequence>
<protein>
    <recommendedName>
        <fullName evidence="4">Secreted protein</fullName>
    </recommendedName>
</protein>
<dbReference type="RefSeq" id="WP_084210226.1">
    <property type="nucleotide sequence ID" value="NZ_CP009248.1"/>
</dbReference>
<keyword evidence="3" id="KW-1185">Reference proteome</keyword>
<name>A0A1L7CWZ4_9CORY</name>
<evidence type="ECO:0000313" key="2">
    <source>
        <dbReference type="EMBL" id="APT90340.1"/>
    </source>
</evidence>
<dbReference type="OrthoDB" id="4424756at2"/>
<feature type="chain" id="PRO_5012701930" description="Secreted protein" evidence="1">
    <location>
        <begin position="32"/>
        <end position="232"/>
    </location>
</feature>
<dbReference type="EMBL" id="CP009248">
    <property type="protein sequence ID" value="APT90340.1"/>
    <property type="molecule type" value="Genomic_DNA"/>
</dbReference>
<evidence type="ECO:0008006" key="4">
    <source>
        <dbReference type="Google" id="ProtNLM"/>
    </source>
</evidence>
<dbReference type="AlphaFoldDB" id="A0A1L7CWZ4"/>
<evidence type="ECO:0000256" key="1">
    <source>
        <dbReference type="SAM" id="SignalP"/>
    </source>
</evidence>
<gene>
    <name evidence="2" type="ORF">CSPHI_03870</name>
</gene>
<dbReference type="Proteomes" id="UP000185469">
    <property type="component" value="Chromosome"/>
</dbReference>
<feature type="signal peptide" evidence="1">
    <location>
        <begin position="1"/>
        <end position="31"/>
    </location>
</feature>
<dbReference type="PROSITE" id="PS51318">
    <property type="entry name" value="TAT"/>
    <property type="match status" value="1"/>
</dbReference>